<feature type="domain" description="Ig-like" evidence="3">
    <location>
        <begin position="2"/>
        <end position="91"/>
    </location>
</feature>
<dbReference type="InterPro" id="IPR007110">
    <property type="entry name" value="Ig-like_dom"/>
</dbReference>
<evidence type="ECO:0000256" key="2">
    <source>
        <dbReference type="ARBA" id="ARBA00023180"/>
    </source>
</evidence>
<dbReference type="SMART" id="SM00406">
    <property type="entry name" value="IGv"/>
    <property type="match status" value="2"/>
</dbReference>
<accession>A0ABQ0EK20</accession>
<dbReference type="PANTHER" id="PTHR19971">
    <property type="entry name" value="SIGNAL-REGULATORY PROTEIN BETA"/>
    <property type="match status" value="1"/>
</dbReference>
<keyword evidence="2" id="KW-0325">Glycoprotein</keyword>
<dbReference type="InterPro" id="IPR036179">
    <property type="entry name" value="Ig-like_dom_sf"/>
</dbReference>
<organism evidence="4 5">
    <name type="scientific">Apodemus speciosus</name>
    <name type="common">Large Japanese field mouse</name>
    <dbReference type="NCBI Taxonomy" id="105296"/>
    <lineage>
        <taxon>Eukaryota</taxon>
        <taxon>Metazoa</taxon>
        <taxon>Chordata</taxon>
        <taxon>Craniata</taxon>
        <taxon>Vertebrata</taxon>
        <taxon>Euteleostomi</taxon>
        <taxon>Mammalia</taxon>
        <taxon>Eutheria</taxon>
        <taxon>Euarchontoglires</taxon>
        <taxon>Glires</taxon>
        <taxon>Rodentia</taxon>
        <taxon>Myomorpha</taxon>
        <taxon>Muroidea</taxon>
        <taxon>Muridae</taxon>
        <taxon>Murinae</taxon>
        <taxon>Apodemus</taxon>
    </lineage>
</organism>
<dbReference type="SMART" id="SM00409">
    <property type="entry name" value="IG"/>
    <property type="match status" value="2"/>
</dbReference>
<dbReference type="SMART" id="SM00408">
    <property type="entry name" value="IGc2"/>
    <property type="match status" value="1"/>
</dbReference>
<dbReference type="InterPro" id="IPR003598">
    <property type="entry name" value="Ig_sub2"/>
</dbReference>
<keyword evidence="1" id="KW-1015">Disulfide bond</keyword>
<comment type="caution">
    <text evidence="4">The sequence shown here is derived from an EMBL/GenBank/DDBJ whole genome shotgun (WGS) entry which is preliminary data.</text>
</comment>
<dbReference type="Gene3D" id="2.60.40.10">
    <property type="entry name" value="Immunoglobulins"/>
    <property type="match status" value="2"/>
</dbReference>
<evidence type="ECO:0000313" key="5">
    <source>
        <dbReference type="Proteomes" id="UP001623349"/>
    </source>
</evidence>
<dbReference type="InterPro" id="IPR003599">
    <property type="entry name" value="Ig_sub"/>
</dbReference>
<evidence type="ECO:0000313" key="4">
    <source>
        <dbReference type="EMBL" id="GAB1287395.1"/>
    </source>
</evidence>
<evidence type="ECO:0000256" key="1">
    <source>
        <dbReference type="ARBA" id="ARBA00023157"/>
    </source>
</evidence>
<dbReference type="Proteomes" id="UP001623349">
    <property type="component" value="Unassembled WGS sequence"/>
</dbReference>
<proteinExistence type="predicted"/>
<dbReference type="InterPro" id="IPR013106">
    <property type="entry name" value="Ig_V-set"/>
</dbReference>
<dbReference type="SUPFAM" id="SSF48726">
    <property type="entry name" value="Immunoglobulin"/>
    <property type="match status" value="2"/>
</dbReference>
<keyword evidence="5" id="KW-1185">Reference proteome</keyword>
<protein>
    <submittedName>
        <fullName evidence="4">Predicted gene 5150</fullName>
    </submittedName>
</protein>
<dbReference type="InterPro" id="IPR013783">
    <property type="entry name" value="Ig-like_fold"/>
</dbReference>
<name>A0ABQ0EK20_APOSI</name>
<sequence>MKELKVIQPEKTVSAHAGRSVTLKCTVTSLLPVGPIKWFRGVGQSRHLTFSFTEEHFPRVTRISDVTKRNNMDFSIHISNITLEDAGTYYCVKFQRNSLESDIEIQSGGGTEMFVFGATMKELKVIHPEKTVSVCAGGSATLKCTVTSLLPMGPIRWFRGVGQSRHLIFSFTEEHFCRVTNVSDVTKSNNLDFSICICNVILADVGTYYCVKFLKGSLESDNEIQSGGGTELLVFV</sequence>
<feature type="domain" description="Ig-like" evidence="3">
    <location>
        <begin position="121"/>
        <end position="210"/>
    </location>
</feature>
<gene>
    <name evidence="4" type="ORF">APTSU1_000262500</name>
</gene>
<dbReference type="PROSITE" id="PS50835">
    <property type="entry name" value="IG_LIKE"/>
    <property type="match status" value="2"/>
</dbReference>
<dbReference type="Pfam" id="PF07686">
    <property type="entry name" value="V-set"/>
    <property type="match status" value="2"/>
</dbReference>
<reference evidence="4 5" key="1">
    <citation type="submission" date="2024-08" db="EMBL/GenBank/DDBJ databases">
        <title>The draft genome of Apodemus speciosus.</title>
        <authorList>
            <person name="Nabeshima K."/>
            <person name="Suzuki S."/>
            <person name="Onuma M."/>
        </authorList>
    </citation>
    <scope>NUCLEOTIDE SEQUENCE [LARGE SCALE GENOMIC DNA]</scope>
    <source>
        <strain evidence="4">IB14-021</strain>
    </source>
</reference>
<dbReference type="EMBL" id="BAAFST010000003">
    <property type="protein sequence ID" value="GAB1287395.1"/>
    <property type="molecule type" value="Genomic_DNA"/>
</dbReference>
<evidence type="ECO:0000259" key="3">
    <source>
        <dbReference type="PROSITE" id="PS50835"/>
    </source>
</evidence>
<dbReference type="InterPro" id="IPR051755">
    <property type="entry name" value="Ig-like_CS_Receptor"/>
</dbReference>